<evidence type="ECO:0000256" key="6">
    <source>
        <dbReference type="ARBA" id="ARBA00023242"/>
    </source>
</evidence>
<keyword evidence="5" id="KW-0694">RNA-binding</keyword>
<feature type="compositionally biased region" description="Basic and acidic residues" evidence="9">
    <location>
        <begin position="1509"/>
        <end position="1522"/>
    </location>
</feature>
<feature type="region of interest" description="Disordered" evidence="9">
    <location>
        <begin position="521"/>
        <end position="648"/>
    </location>
</feature>
<evidence type="ECO:0000256" key="8">
    <source>
        <dbReference type="ARBA" id="ARBA00025615"/>
    </source>
</evidence>
<feature type="region of interest" description="Disordered" evidence="9">
    <location>
        <begin position="730"/>
        <end position="1114"/>
    </location>
</feature>
<dbReference type="Proteomes" id="UP000244309">
    <property type="component" value="Unassembled WGS sequence"/>
</dbReference>
<dbReference type="Gene3D" id="3.30.420.10">
    <property type="entry name" value="Ribonuclease H-like superfamily/Ribonuclease H"/>
    <property type="match status" value="1"/>
</dbReference>
<dbReference type="STRING" id="45357.A0A2V1AQ24"/>
<feature type="compositionally biased region" description="Low complexity" evidence="9">
    <location>
        <begin position="196"/>
        <end position="215"/>
    </location>
</feature>
<feature type="compositionally biased region" description="Polar residues" evidence="9">
    <location>
        <begin position="952"/>
        <end position="964"/>
    </location>
</feature>
<protein>
    <recommendedName>
        <fullName evidence="10">Integrase catalytic domain-containing protein</fullName>
    </recommendedName>
</protein>
<evidence type="ECO:0000259" key="10">
    <source>
        <dbReference type="PROSITE" id="PS50994"/>
    </source>
</evidence>
<feature type="region of interest" description="Disordered" evidence="9">
    <location>
        <begin position="2021"/>
        <end position="2154"/>
    </location>
</feature>
<dbReference type="CDD" id="cd09272">
    <property type="entry name" value="RNase_HI_RT_Ty1"/>
    <property type="match status" value="1"/>
</dbReference>
<comment type="caution">
    <text evidence="11">The sequence shown here is derived from an EMBL/GenBank/DDBJ whole genome shotgun (WGS) entry which is preliminary data.</text>
</comment>
<dbReference type="RefSeq" id="XP_025340919.1">
    <property type="nucleotide sequence ID" value="XM_025485454.1"/>
</dbReference>
<feature type="compositionally biased region" description="Polar residues" evidence="9">
    <location>
        <begin position="544"/>
        <end position="553"/>
    </location>
</feature>
<dbReference type="InterPro" id="IPR036397">
    <property type="entry name" value="RNaseH_sf"/>
</dbReference>
<keyword evidence="4" id="KW-0963">Cytoplasm</keyword>
<comment type="subcellular location">
    <subcellularLocation>
        <location evidence="3">Cytoplasm</location>
    </subcellularLocation>
    <subcellularLocation>
        <location evidence="2">Nucleus</location>
    </subcellularLocation>
</comment>
<evidence type="ECO:0000256" key="2">
    <source>
        <dbReference type="ARBA" id="ARBA00004123"/>
    </source>
</evidence>
<dbReference type="SUPFAM" id="SSF56672">
    <property type="entry name" value="DNA/RNA polymerases"/>
    <property type="match status" value="1"/>
</dbReference>
<sequence length="2726" mass="308090">MSDTTSRSSTPSRINSPESYESAALEIEQEKQMVKALKRLSMGNMMDHDPDFPMEDPELLLMNEKERNDDSTASLDTLSLSKSASPESSDSHSPPLDEHDTSLSPSKAPSSGPTSHYVTPEDSIDSDTSSVNHENVLWVPANMHPEVNPQQFKQHVKVTIDDLLERKLTRSKSNRSKRSSLSLSTNDDSHIDDSQDTSQNDTSSQQSQNNRYSNPSLLELSNELETLSRLAGMDSDDAVTLARSLSTHSLGYTDVEKAAIDELGSPHVHTGANQAEILDFGMDKTPTKSFPGQSPTPRSPKYQQHPAGQHRYQDSPHGSPQARQHQRFPSGEQRTSPSLNESQFALKRSRRMNYRKPHTSTPTHLGSQLQNKKAGNLAELRHNLNSSAMPMSYPVEPERLPKNSMSRQSMQSINPRSSQVLFNYKGPSRSSSHTKLPASAPPNSVPPPPLPGRRASGPTMGQPVKETPYGPAAPSQDHRMNYGHRSLSAQNLMQQHPQQPHKSRGLSSRPSRENLQHNLINSNVGSQGYPASASPSGPFRPSQRKPSSTTQTRYDYGHQPVERRNTSPQQGSHPAFQNHDDHKKHYPQAQAYSPQPSHNQWPPMRNGNLQQQRKQHHPDFDKGDNVKPIASRPTPRLNRDAKLDKTSQLNENLDMLRNEINEFKESLSHPEKMKDKTREPKALPVQSEDSVTTPPEEVPEISFDNSSADVSYEDTLGLERDLLKQVKDDVNTSTPIASPEKQTKHTFISPISADKSEIKRSVKEADRVDEEEAPVKQDVEANDTRIARGVDEEKTPKKEPDAFQPEAAPTSQTVKPEAVKPIATEPEVVQKQERFDNVKEPSTSGPIKKDSSAEQKASEQEKQRLRKVSSASVVSDDITDTSAKSVESNDVDLSKAELSPTMPAVEDMKKLKKKKSFGSLTGGDKKKNKKGWLWSKGRSVSAQNIPDMATPSKPSRSVSSPDIQSNKRDHKVAMDHKEPKENVLSKFFKKKRSNSVESSDSYHQKHEAPAIEEKEQKTIKRISSAIFKTSKDDDSRSISSREGKEHSSDEARPEQKDEPEDHSSKSKLMNKMKGKKHSEEKERAAVETVEVEETIEEASEGEQEEEKPQTTLEVQEKIKKSIKRTSKANQPLEYTDSAFGFPLPPPSESTLVMLDYRFPVHVERAIYRLSHLKLANRKRSLREQVLLSNFMYAYLNLVDHTLHLEQRMSEEESNALDEPEADMDLFNDEDKDTDFESEEEALDDNAFDTVRIDLRNDPYNEITKEDARGSISDLQPPERRPVNGYAEHIAQRVKMFGIDQSILSGIKVSSQSLDTLCNLHETMTKYTPRQFKDLIHEVAQVFVSFGAYNELDFMDVYRMCVAHSFSGKELFYLLALGNPDSDDELIIKSLFRSMNVDNYDFREKLFKSCGESACPTNELVLAYEGQNPSKREKVTALKKDLNSATSFIPSTVNSSVNLVRTCTHCSKQGHTEDRCFLKHPELRTEANKRKKKAHWAEIKNKKRAKAKKDKSQQEKPKGEETAKSFLVSPHSSKSSGSKMCFIWDSGSPIHFVSDLTLLSGYVKCPKFFGDYGTHHYLAPGYGRVTGRTISGKVITMANVYYIPDASANVISAYHDFGLSVSKYRSDLFDSDGVKIGEGRSPGHYMIDLDCKVHDNPGVTLSHSEIKAAHDDMKINLVNVYALRSVRWETKATYAEKDMEHHIRAGHPTYQQYLELQKKFSFLPNIDKDIREHCDACQQGTMVNFRKDRESETIATHPLEYLHADICGPISPAGFDGSKFCLVVVDKFTRMYYCSPMTRKEDTLGNFYAILKRLVDEFPGEKFRQVRVDNGGEFRSKMYSRGHKDIFDHFNISLKFTTPYSSHQNGLAERAIRAISTKARVLLLQSGLPLTFWPEAFKTAVFTLNNSPKSQNHWIIPMSYLSPRKYERFELWEASPFGCLGYFKKYKVNAGKKVDPRGGKCISLGPALNRKATRVIVLDNDKLTEQIVETHQVKFISKKFPFLGVHWTVDHDSMKSHIMSESHPNHFCGDPEEEDDSMLSPDYVPVDQTDESVVSNQQEKSTEPHGGFTSLNKTSEEDVSNMSDKDSGDRSEDELSHSVLNNGASHPQSERSGTVESPRAVPEQDNINRRATEDESQHSPRMSSRLAGKHKLNYRQLSGKRNNRVHSLRGGDIMILSVTPGDDYVSKSLASFVEAFERNNVTRIMFTKVRFEPETYKEAISCDEADKWKTAIDSELDSLREKETFEETTLPSGRKPIEYKWIFTIKDGGRYKARLVAKGFSQVPGKDYQETYSPVAKYDTIKLSIALAANLGMTVHQIDVKTAFLNGPLGLDLYLTVPEGLQTSQNKGKVLRLKRALYGLKQAPLVWNLEVSKTLRSIGLVPCVREPCLYYLYESGVLLLVALYVDDMLIMSSDIKLIEKVKQGLSMAYEIKDLGPAKKFLGMNVSQSDSVITLSLEDYISKLISLHLDQSSQPCETPYYSEWSDLLCPLVTDELYPNPTKFREIIGKLLFACTTVRYDISFITIALARFSSKPAMKHYKACMRILRYLKGTSDFAIRYRKVSKPKRYVDIKSYSDADWANCKETFKSVSGNIFFIEESPVIWKSKKQTSVALSSLEAEYYALCECVRSANWLKFLLTELRLWNLQRWIITYVDNQGCKDVCDQEHFTSDRTKHFKIRLSFVNDEVKKANVKVLKVHTKNNFADLMTKGLKQTDFKRLRNTQEESIL</sequence>
<dbReference type="GO" id="GO:0005634">
    <property type="term" value="C:nucleus"/>
    <property type="evidence" value="ECO:0007669"/>
    <property type="project" value="UniProtKB-SubCell"/>
</dbReference>
<dbReference type="OrthoDB" id="5589766at2759"/>
<feature type="compositionally biased region" description="Pro residues" evidence="9">
    <location>
        <begin position="439"/>
        <end position="451"/>
    </location>
</feature>
<feature type="region of interest" description="Disordered" evidence="9">
    <location>
        <begin position="282"/>
        <end position="371"/>
    </location>
</feature>
<feature type="compositionally biased region" description="Acidic residues" evidence="9">
    <location>
        <begin position="1211"/>
        <end position="1228"/>
    </location>
</feature>
<dbReference type="PANTHER" id="PTHR28089">
    <property type="entry name" value="PROTEIN ZDS1-RELATED"/>
    <property type="match status" value="1"/>
</dbReference>
<feature type="compositionally biased region" description="Polar residues" evidence="9">
    <location>
        <begin position="590"/>
        <end position="600"/>
    </location>
</feature>
<dbReference type="SUPFAM" id="SSF53098">
    <property type="entry name" value="Ribonuclease H-like"/>
    <property type="match status" value="1"/>
</dbReference>
<proteinExistence type="predicted"/>
<dbReference type="InterPro" id="IPR040206">
    <property type="entry name" value="Zds1/2"/>
</dbReference>
<dbReference type="Pfam" id="PF00665">
    <property type="entry name" value="rve"/>
    <property type="match status" value="1"/>
</dbReference>
<organism evidence="11 12">
    <name type="scientific">Candidozyma haemuli</name>
    <dbReference type="NCBI Taxonomy" id="45357"/>
    <lineage>
        <taxon>Eukaryota</taxon>
        <taxon>Fungi</taxon>
        <taxon>Dikarya</taxon>
        <taxon>Ascomycota</taxon>
        <taxon>Saccharomycotina</taxon>
        <taxon>Pichiomycetes</taxon>
        <taxon>Metschnikowiaceae</taxon>
        <taxon>Candidozyma</taxon>
    </lineage>
</organism>
<evidence type="ECO:0000313" key="11">
    <source>
        <dbReference type="EMBL" id="PVH19979.1"/>
    </source>
</evidence>
<feature type="compositionally biased region" description="Polar residues" evidence="9">
    <location>
        <begin position="332"/>
        <end position="343"/>
    </location>
</feature>
<evidence type="ECO:0000256" key="5">
    <source>
        <dbReference type="ARBA" id="ARBA00022884"/>
    </source>
</evidence>
<feature type="compositionally biased region" description="Polar residues" evidence="9">
    <location>
        <begin position="102"/>
        <end position="117"/>
    </location>
</feature>
<dbReference type="Pfam" id="PF08632">
    <property type="entry name" value="Zds_C"/>
    <property type="match status" value="1"/>
</dbReference>
<evidence type="ECO:0000256" key="9">
    <source>
        <dbReference type="SAM" id="MobiDB-lite"/>
    </source>
</evidence>
<dbReference type="GO" id="GO:0005737">
    <property type="term" value="C:cytoplasm"/>
    <property type="evidence" value="ECO:0007669"/>
    <property type="project" value="UniProtKB-SubCell"/>
</dbReference>
<evidence type="ECO:0000256" key="1">
    <source>
        <dbReference type="ARBA" id="ARBA00000077"/>
    </source>
</evidence>
<keyword evidence="6" id="KW-0539">Nucleus</keyword>
<dbReference type="GeneID" id="37007087"/>
<evidence type="ECO:0000256" key="7">
    <source>
        <dbReference type="ARBA" id="ARBA00025590"/>
    </source>
</evidence>
<gene>
    <name evidence="11" type="ORF">CXQ85_001756</name>
</gene>
<dbReference type="SMART" id="SM01327">
    <property type="entry name" value="Zds_C"/>
    <property type="match status" value="1"/>
</dbReference>
<dbReference type="GO" id="GO:0003723">
    <property type="term" value="F:RNA binding"/>
    <property type="evidence" value="ECO:0007669"/>
    <property type="project" value="UniProtKB-KW"/>
</dbReference>
<dbReference type="VEuPathDB" id="FungiDB:CXQ85_001756"/>
<feature type="compositionally biased region" description="Polar residues" evidence="9">
    <location>
        <begin position="287"/>
        <end position="296"/>
    </location>
</feature>
<feature type="domain" description="Integrase catalytic" evidence="10">
    <location>
        <begin position="1753"/>
        <end position="1924"/>
    </location>
</feature>
<feature type="region of interest" description="Disordered" evidence="9">
    <location>
        <begin position="38"/>
        <end position="130"/>
    </location>
</feature>
<dbReference type="EMBL" id="PKFO01000003">
    <property type="protein sequence ID" value="PVH19979.1"/>
    <property type="molecule type" value="Genomic_DNA"/>
</dbReference>
<dbReference type="GO" id="GO:0030010">
    <property type="term" value="P:establishment of cell polarity"/>
    <property type="evidence" value="ECO:0007669"/>
    <property type="project" value="TreeGrafter"/>
</dbReference>
<dbReference type="GO" id="GO:0010971">
    <property type="term" value="P:positive regulation of G2/M transition of mitotic cell cycle"/>
    <property type="evidence" value="ECO:0007669"/>
    <property type="project" value="TreeGrafter"/>
</dbReference>
<dbReference type="GO" id="GO:0015074">
    <property type="term" value="P:DNA integration"/>
    <property type="evidence" value="ECO:0007669"/>
    <property type="project" value="InterPro"/>
</dbReference>
<dbReference type="InterPro" id="IPR013103">
    <property type="entry name" value="RVT_2"/>
</dbReference>
<dbReference type="InterPro" id="IPR001584">
    <property type="entry name" value="Integrase_cat-core"/>
</dbReference>
<keyword evidence="12" id="KW-1185">Reference proteome</keyword>
<feature type="region of interest" description="Disordered" evidence="9">
    <location>
        <begin position="1"/>
        <end position="22"/>
    </location>
</feature>
<feature type="region of interest" description="Disordered" evidence="9">
    <location>
        <begin position="492"/>
        <end position="511"/>
    </location>
</feature>
<accession>A0A2V1AQ24</accession>
<feature type="compositionally biased region" description="Polar residues" evidence="9">
    <location>
        <begin position="359"/>
        <end position="371"/>
    </location>
</feature>
<feature type="compositionally biased region" description="Basic residues" evidence="9">
    <location>
        <begin position="347"/>
        <end position="358"/>
    </location>
</feature>
<dbReference type="GO" id="GO:0004523">
    <property type="term" value="F:RNA-DNA hybrid ribonuclease activity"/>
    <property type="evidence" value="ECO:0007669"/>
    <property type="project" value="UniProtKB-EC"/>
</dbReference>
<evidence type="ECO:0000313" key="12">
    <source>
        <dbReference type="Proteomes" id="UP000244309"/>
    </source>
</evidence>
<dbReference type="PANTHER" id="PTHR28089:SF1">
    <property type="entry name" value="PROTEIN ZDS1-RELATED"/>
    <property type="match status" value="1"/>
</dbReference>
<dbReference type="InterPro" id="IPR013941">
    <property type="entry name" value="ZDS1_C"/>
</dbReference>
<feature type="compositionally biased region" description="Basic and acidic residues" evidence="9">
    <location>
        <begin position="2125"/>
        <end position="2137"/>
    </location>
</feature>
<dbReference type="PROSITE" id="PS50994">
    <property type="entry name" value="INTEGRASE"/>
    <property type="match status" value="1"/>
</dbReference>
<feature type="region of interest" description="Disordered" evidence="9">
    <location>
        <begin position="664"/>
        <end position="710"/>
    </location>
</feature>
<feature type="compositionally biased region" description="Basic and acidic residues" evidence="9">
    <location>
        <begin position="847"/>
        <end position="863"/>
    </location>
</feature>
<reference evidence="11 12" key="1">
    <citation type="submission" date="2017-12" db="EMBL/GenBank/DDBJ databases">
        <title>Genome Sequence of a Multidrug-Resistant Candida haemulonii Isolate from a Patient with Chronic Leg Ulcers in Israel.</title>
        <authorList>
            <person name="Chow N.A."/>
            <person name="Gade L."/>
            <person name="Batra D."/>
            <person name="Rowe L.A."/>
            <person name="Ben-Ami R."/>
            <person name="Loparev V.N."/>
            <person name="Litvintseva A.P."/>
        </authorList>
    </citation>
    <scope>NUCLEOTIDE SEQUENCE [LARGE SCALE GENOMIC DNA]</scope>
    <source>
        <strain evidence="11 12">B11899</strain>
    </source>
</reference>
<feature type="compositionally biased region" description="Polar residues" evidence="9">
    <location>
        <begin position="403"/>
        <end position="421"/>
    </location>
</feature>
<feature type="region of interest" description="Disordered" evidence="9">
    <location>
        <begin position="169"/>
        <end position="215"/>
    </location>
</feature>
<feature type="compositionally biased region" description="Basic and acidic residues" evidence="9">
    <location>
        <begin position="1029"/>
        <end position="1064"/>
    </location>
</feature>
<dbReference type="Pfam" id="PF07727">
    <property type="entry name" value="RVT_2"/>
    <property type="match status" value="1"/>
</dbReference>
<feature type="compositionally biased region" description="Acidic residues" evidence="9">
    <location>
        <begin position="1089"/>
        <end position="1105"/>
    </location>
</feature>
<feature type="compositionally biased region" description="Basic and acidic residues" evidence="9">
    <location>
        <begin position="664"/>
        <end position="681"/>
    </location>
</feature>
<name>A0A2V1AQ24_9ASCO</name>
<feature type="compositionally biased region" description="Basic and acidic residues" evidence="9">
    <location>
        <begin position="754"/>
        <end position="766"/>
    </location>
</feature>
<feature type="compositionally biased region" description="Polar residues" evidence="9">
    <location>
        <begin position="2097"/>
        <end position="2114"/>
    </location>
</feature>
<feature type="compositionally biased region" description="Low complexity" evidence="9">
    <location>
        <begin position="1"/>
        <end position="17"/>
    </location>
</feature>
<dbReference type="InterPro" id="IPR043502">
    <property type="entry name" value="DNA/RNA_pol_sf"/>
</dbReference>
<comment type="catalytic activity">
    <reaction evidence="1">
        <text>Endonucleolytic cleavage to 5'-phosphomonoester.</text>
        <dbReference type="EC" id="3.1.26.4"/>
    </reaction>
</comment>
<feature type="compositionally biased region" description="Basic and acidic residues" evidence="9">
    <location>
        <begin position="773"/>
        <end position="801"/>
    </location>
</feature>
<comment type="function">
    <text evidence="8">Integrase (IN) targets the VLP to the nucleus, where a subparticle preintegration complex (PIC) containing at least integrase and the newly synthesized dsDNA copy of the retrotransposon must transit the nuclear membrane. Once in the nucleus, integrase performs the integration of the dsDNA into the host genome.</text>
</comment>
<comment type="function">
    <text evidence="7">Reverse transcriptase/ribonuclease H (RT) is a multifunctional enzyme that catalyzes the conversion of the retro-elements RNA genome into dsDNA within the VLP. The enzyme displays a DNA polymerase activity that can copy either DNA or RNA templates, and a ribonuclease H (RNase H) activity that cleaves the RNA strand of RNA-DNA heteroduplexes during plus-strand synthesis and hydrolyzes RNA primers. The conversion leads to a linear dsDNA copy of the retrotransposon that includes long terminal repeats (LTRs) at both ends.</text>
</comment>
<feature type="region of interest" description="Disordered" evidence="9">
    <location>
        <begin position="386"/>
        <end position="480"/>
    </location>
</feature>
<dbReference type="InterPro" id="IPR012337">
    <property type="entry name" value="RNaseH-like_sf"/>
</dbReference>
<feature type="compositionally biased region" description="Basic and acidic residues" evidence="9">
    <location>
        <begin position="2082"/>
        <end position="2095"/>
    </location>
</feature>
<feature type="compositionally biased region" description="Basic residues" evidence="9">
    <location>
        <begin position="169"/>
        <end position="178"/>
    </location>
</feature>
<feature type="compositionally biased region" description="Basic and acidic residues" evidence="9">
    <location>
        <begin position="828"/>
        <end position="839"/>
    </location>
</feature>
<feature type="compositionally biased region" description="Basic and acidic residues" evidence="9">
    <location>
        <begin position="965"/>
        <end position="983"/>
    </location>
</feature>
<evidence type="ECO:0000256" key="3">
    <source>
        <dbReference type="ARBA" id="ARBA00004496"/>
    </source>
</evidence>
<evidence type="ECO:0000256" key="4">
    <source>
        <dbReference type="ARBA" id="ARBA00022490"/>
    </source>
</evidence>
<feature type="compositionally biased region" description="Low complexity" evidence="9">
    <location>
        <begin position="71"/>
        <end position="94"/>
    </location>
</feature>
<feature type="compositionally biased region" description="Basic and acidic residues" evidence="9">
    <location>
        <begin position="1000"/>
        <end position="1018"/>
    </location>
</feature>
<feature type="region of interest" description="Disordered" evidence="9">
    <location>
        <begin position="1486"/>
        <end position="1535"/>
    </location>
</feature>
<feature type="region of interest" description="Disordered" evidence="9">
    <location>
        <begin position="1209"/>
        <end position="1228"/>
    </location>
</feature>